<dbReference type="OrthoDB" id="3267806at2759"/>
<dbReference type="HOGENOM" id="CLU_1578631_0_0_1"/>
<evidence type="ECO:0000313" key="3">
    <source>
        <dbReference type="Proteomes" id="UP000027222"/>
    </source>
</evidence>
<keyword evidence="1" id="KW-1133">Transmembrane helix</keyword>
<dbReference type="STRING" id="685588.A0A067SKC3"/>
<evidence type="ECO:0000256" key="1">
    <source>
        <dbReference type="SAM" id="Phobius"/>
    </source>
</evidence>
<dbReference type="AlphaFoldDB" id="A0A067SKC3"/>
<feature type="transmembrane region" description="Helical" evidence="1">
    <location>
        <begin position="12"/>
        <end position="37"/>
    </location>
</feature>
<dbReference type="Proteomes" id="UP000027222">
    <property type="component" value="Unassembled WGS sequence"/>
</dbReference>
<proteinExistence type="predicted"/>
<keyword evidence="1" id="KW-0812">Transmembrane</keyword>
<protein>
    <submittedName>
        <fullName evidence="2">Uncharacterized protein</fullName>
    </submittedName>
</protein>
<reference evidence="3" key="1">
    <citation type="journal article" date="2014" name="Proc. Natl. Acad. Sci. U.S.A.">
        <title>Extensive sampling of basidiomycete genomes demonstrates inadequacy of the white-rot/brown-rot paradigm for wood decay fungi.</title>
        <authorList>
            <person name="Riley R."/>
            <person name="Salamov A.A."/>
            <person name="Brown D.W."/>
            <person name="Nagy L.G."/>
            <person name="Floudas D."/>
            <person name="Held B.W."/>
            <person name="Levasseur A."/>
            <person name="Lombard V."/>
            <person name="Morin E."/>
            <person name="Otillar R."/>
            <person name="Lindquist E.A."/>
            <person name="Sun H."/>
            <person name="LaButti K.M."/>
            <person name="Schmutz J."/>
            <person name="Jabbour D."/>
            <person name="Luo H."/>
            <person name="Baker S.E."/>
            <person name="Pisabarro A.G."/>
            <person name="Walton J.D."/>
            <person name="Blanchette R.A."/>
            <person name="Henrissat B."/>
            <person name="Martin F."/>
            <person name="Cullen D."/>
            <person name="Hibbett D.S."/>
            <person name="Grigoriev I.V."/>
        </authorList>
    </citation>
    <scope>NUCLEOTIDE SEQUENCE [LARGE SCALE GENOMIC DNA]</scope>
    <source>
        <strain evidence="3">CBS 339.88</strain>
    </source>
</reference>
<evidence type="ECO:0000313" key="2">
    <source>
        <dbReference type="EMBL" id="KDR67223.1"/>
    </source>
</evidence>
<gene>
    <name evidence="2" type="ORF">GALMADRAFT_1126097</name>
</gene>
<feature type="transmembrane region" description="Helical" evidence="1">
    <location>
        <begin position="90"/>
        <end position="110"/>
    </location>
</feature>
<dbReference type="EMBL" id="KL142416">
    <property type="protein sequence ID" value="KDR67223.1"/>
    <property type="molecule type" value="Genomic_DNA"/>
</dbReference>
<feature type="transmembrane region" description="Helical" evidence="1">
    <location>
        <begin position="58"/>
        <end position="84"/>
    </location>
</feature>
<keyword evidence="3" id="KW-1185">Reference proteome</keyword>
<organism evidence="2 3">
    <name type="scientific">Galerina marginata (strain CBS 339.88)</name>
    <dbReference type="NCBI Taxonomy" id="685588"/>
    <lineage>
        <taxon>Eukaryota</taxon>
        <taxon>Fungi</taxon>
        <taxon>Dikarya</taxon>
        <taxon>Basidiomycota</taxon>
        <taxon>Agaricomycotina</taxon>
        <taxon>Agaricomycetes</taxon>
        <taxon>Agaricomycetidae</taxon>
        <taxon>Agaricales</taxon>
        <taxon>Agaricineae</taxon>
        <taxon>Strophariaceae</taxon>
        <taxon>Galerina</taxon>
    </lineage>
</organism>
<name>A0A067SKC3_GALM3</name>
<accession>A0A067SKC3</accession>
<sequence length="157" mass="17151">MHLGAAVLFVPFLAGFSVLLSAFLSTFSNILLSILIVSRLLYHQKYLRRVLGVGHGSLYTRIITMCVESCALIVFFMAVYIIMFGTGCNAQFAPLFLLPHICAISALMIVRRVAHGTESTTTIPPPSDVVHRPVSANVEANIRFISPVTTEVGRESV</sequence>
<keyword evidence="1" id="KW-0472">Membrane</keyword>